<gene>
    <name evidence="5" type="primary">Cre-unc-76</name>
    <name evidence="5" type="ORF">CRE_18215</name>
</gene>
<dbReference type="GO" id="GO:0048471">
    <property type="term" value="C:perinuclear region of cytoplasm"/>
    <property type="evidence" value="ECO:0007669"/>
    <property type="project" value="EnsemblMetazoa"/>
</dbReference>
<dbReference type="Proteomes" id="UP000008281">
    <property type="component" value="Unassembled WGS sequence"/>
</dbReference>
<protein>
    <submittedName>
        <fullName evidence="5">CRE-UNC-76 protein</fullName>
    </submittedName>
</protein>
<dbReference type="GO" id="GO:0007413">
    <property type="term" value="P:axonal fasciculation"/>
    <property type="evidence" value="ECO:0007669"/>
    <property type="project" value="EnsemblMetazoa"/>
</dbReference>
<dbReference type="GO" id="GO:1904115">
    <property type="term" value="C:axon cytoplasm"/>
    <property type="evidence" value="ECO:0007669"/>
    <property type="project" value="GOC"/>
</dbReference>
<keyword evidence="6" id="KW-1185">Reference proteome</keyword>
<evidence type="ECO:0000313" key="5">
    <source>
        <dbReference type="EMBL" id="EFO92819.1"/>
    </source>
</evidence>
<accession>E3NCI6</accession>
<evidence type="ECO:0000256" key="4">
    <source>
        <dbReference type="SAM" id="MobiDB-lite"/>
    </source>
</evidence>
<dbReference type="GO" id="GO:0043025">
    <property type="term" value="C:neuronal cell body"/>
    <property type="evidence" value="ECO:0007669"/>
    <property type="project" value="EnsemblMetazoa"/>
</dbReference>
<dbReference type="OrthoDB" id="7959977at2759"/>
<dbReference type="eggNOG" id="KOG3919">
    <property type="taxonomic scope" value="Eukaryota"/>
</dbReference>
<evidence type="ECO:0000256" key="2">
    <source>
        <dbReference type="ARBA" id="ARBA00022553"/>
    </source>
</evidence>
<dbReference type="GO" id="GO:0019905">
    <property type="term" value="F:syntaxin binding"/>
    <property type="evidence" value="ECO:0007669"/>
    <property type="project" value="EnsemblMetazoa"/>
</dbReference>
<sequence>MRFQCLSLSLSLSSLGVAHRERVTTAGSSVSSLFFFFFFFSRRRFLKPKEKKSPPQIESESIHLVGWPLSLSLRRLLLLPSLPFPSSPSFSFCVPNSPQKRHFLLSFYPTRPNQSKSMRFGEVAMEAADLRVPDIPLASCDDEDIDSNKNLSTHSSDEKHHNSNSNCNSDEERLHDEFSGSLEDLVGNFDEKIAACLKDHEVTTADIAPVQIRTQEEVMNESQTWWTLTGNFGNIQPLDFGTSSICKKMAAALDSDSLKDDASTRRSMTNSDDEDLLRQQMDVHQMIGHHHGSTDTGGETPPQTADQVIEEIDEMLQSCDFTGSMMTDRTMESVDSMYSSMRSPYPSSIQSSEADIKLRSAQALVSNPDNLQELSYSKLVTLCAEMEQLIRVYNESLVDELAHRDELDYEKEMKNSFISLLLAIQNKRRVYANDRKRKGGKGPADASQLPQYLTATIPYNDNQHIDNASIASLIKILRAIHDDNTTVPTLLTDYILTHVCPKNISC</sequence>
<feature type="region of interest" description="Disordered" evidence="4">
    <location>
        <begin position="256"/>
        <end position="276"/>
    </location>
</feature>
<dbReference type="PANTHER" id="PTHR12394">
    <property type="entry name" value="ZYGIN"/>
    <property type="match status" value="1"/>
</dbReference>
<dbReference type="AlphaFoldDB" id="E3NCI6"/>
<dbReference type="InParanoid" id="E3NCI6"/>
<dbReference type="EMBL" id="DS268597">
    <property type="protein sequence ID" value="EFO92819.1"/>
    <property type="molecule type" value="Genomic_DNA"/>
</dbReference>
<dbReference type="PANTHER" id="PTHR12394:SF12">
    <property type="entry name" value="LD08195P"/>
    <property type="match status" value="1"/>
</dbReference>
<dbReference type="STRING" id="31234.E3NCI6"/>
<keyword evidence="2" id="KW-0597">Phosphoprotein</keyword>
<name>E3NCI6_CAERE</name>
<dbReference type="GO" id="GO:0050807">
    <property type="term" value="P:regulation of synapse organization"/>
    <property type="evidence" value="ECO:0007669"/>
    <property type="project" value="EnsemblMetazoa"/>
</dbReference>
<dbReference type="GO" id="GO:0030516">
    <property type="term" value="P:regulation of axon extension"/>
    <property type="evidence" value="ECO:0007669"/>
    <property type="project" value="EnsemblMetazoa"/>
</dbReference>
<evidence type="ECO:0000313" key="6">
    <source>
        <dbReference type="Proteomes" id="UP000008281"/>
    </source>
</evidence>
<organism evidence="6">
    <name type="scientific">Caenorhabditis remanei</name>
    <name type="common">Caenorhabditis vulgaris</name>
    <dbReference type="NCBI Taxonomy" id="31234"/>
    <lineage>
        <taxon>Eukaryota</taxon>
        <taxon>Metazoa</taxon>
        <taxon>Ecdysozoa</taxon>
        <taxon>Nematoda</taxon>
        <taxon>Chromadorea</taxon>
        <taxon>Rhabditida</taxon>
        <taxon>Rhabditina</taxon>
        <taxon>Rhabditomorpha</taxon>
        <taxon>Rhabditoidea</taxon>
        <taxon>Rhabditidae</taxon>
        <taxon>Peloderinae</taxon>
        <taxon>Caenorhabditis</taxon>
    </lineage>
</organism>
<dbReference type="FunCoup" id="E3NCI6">
    <property type="interactions" value="1823"/>
</dbReference>
<keyword evidence="3" id="KW-0175">Coiled coil</keyword>
<evidence type="ECO:0000256" key="3">
    <source>
        <dbReference type="ARBA" id="ARBA00023054"/>
    </source>
</evidence>
<dbReference type="OMA" id="MIGHHHG"/>
<feature type="region of interest" description="Disordered" evidence="4">
    <location>
        <begin position="139"/>
        <end position="174"/>
    </location>
</feature>
<dbReference type="HOGENOM" id="CLU_041596_2_0_1"/>
<proteinExistence type="inferred from homology"/>
<comment type="similarity">
    <text evidence="1">Belongs to the zygin family.</text>
</comment>
<reference evidence="5" key="1">
    <citation type="submission" date="2007-07" db="EMBL/GenBank/DDBJ databases">
        <title>PCAP assembly of the Caenorhabditis remanei genome.</title>
        <authorList>
            <consortium name="The Caenorhabditis remanei Sequencing Consortium"/>
            <person name="Wilson R.K."/>
        </authorList>
    </citation>
    <scope>NUCLEOTIDE SEQUENCE [LARGE SCALE GENOMIC DNA]</scope>
    <source>
        <strain evidence="5">PB4641</strain>
    </source>
</reference>
<dbReference type="InterPro" id="IPR011680">
    <property type="entry name" value="FEZ"/>
</dbReference>
<dbReference type="GO" id="GO:0099641">
    <property type="term" value="P:anterograde axonal protein transport"/>
    <property type="evidence" value="ECO:0007669"/>
    <property type="project" value="EnsemblMetazoa"/>
</dbReference>
<evidence type="ECO:0000256" key="1">
    <source>
        <dbReference type="ARBA" id="ARBA00006788"/>
    </source>
</evidence>
<dbReference type="Pfam" id="PF07763">
    <property type="entry name" value="FEZ"/>
    <property type="match status" value="1"/>
</dbReference>